<dbReference type="KEGG" id="lkm:EFP84_13735"/>
<dbReference type="EMBL" id="CP033614">
    <property type="protein sequence ID" value="AYV56461.1"/>
    <property type="molecule type" value="Genomic_DNA"/>
</dbReference>
<protein>
    <submittedName>
        <fullName evidence="1">Uncharacterized protein</fullName>
    </submittedName>
</protein>
<name>A0AAD0UP35_9LEPT</name>
<organism evidence="1 2">
    <name type="scientific">Leptospira kmetyi</name>
    <dbReference type="NCBI Taxonomy" id="408139"/>
    <lineage>
        <taxon>Bacteria</taxon>
        <taxon>Pseudomonadati</taxon>
        <taxon>Spirochaetota</taxon>
        <taxon>Spirochaetia</taxon>
        <taxon>Leptospirales</taxon>
        <taxon>Leptospiraceae</taxon>
        <taxon>Leptospira</taxon>
    </lineage>
</organism>
<evidence type="ECO:0000313" key="1">
    <source>
        <dbReference type="EMBL" id="AYV56461.1"/>
    </source>
</evidence>
<proteinExistence type="predicted"/>
<evidence type="ECO:0000313" key="2">
    <source>
        <dbReference type="Proteomes" id="UP000276407"/>
    </source>
</evidence>
<gene>
    <name evidence="1" type="ORF">EFP84_13735</name>
</gene>
<dbReference type="Proteomes" id="UP000276407">
    <property type="component" value="Chromosome 1"/>
</dbReference>
<sequence length="66" mass="7910">MKFDLQEIIFCKSEFKPKIKTKSSLKILSPFDKRNTIRFVLKLMEPLRVWIVPTYISRITPRSPRV</sequence>
<dbReference type="AlphaFoldDB" id="A0AAD0UP35"/>
<accession>A0AAD0UP35</accession>
<reference evidence="1 2" key="1">
    <citation type="submission" date="2018-11" db="EMBL/GenBank/DDBJ databases">
        <title>Complete genome sequence of Leptospira kmetyi isolate LS 001/16 from soil sample associated with a leptospirosis patient in Kelantan.</title>
        <authorList>
            <person name="Muhammad Yusoff F."/>
            <person name="Muhammad Yusoff S."/>
            <person name="Ahmad M.N."/>
            <person name="Yusof N.Y."/>
            <person name="Aziah I."/>
        </authorList>
    </citation>
    <scope>NUCLEOTIDE SEQUENCE [LARGE SCALE GENOMIC DNA]</scope>
    <source>
        <strain evidence="1 2">LS 001/16</strain>
    </source>
</reference>